<dbReference type="EMBL" id="JBAWTH010000041">
    <property type="protein sequence ID" value="KAL2283708.1"/>
    <property type="molecule type" value="Genomic_DNA"/>
</dbReference>
<feature type="region of interest" description="Disordered" evidence="1">
    <location>
        <begin position="400"/>
        <end position="447"/>
    </location>
</feature>
<protein>
    <submittedName>
        <fullName evidence="2">Uncharacterized protein</fullName>
    </submittedName>
</protein>
<name>A0ABR4EMQ3_9PEZI</name>
<feature type="compositionally biased region" description="Polar residues" evidence="1">
    <location>
        <begin position="569"/>
        <end position="595"/>
    </location>
</feature>
<accession>A0ABR4EMQ3</accession>
<evidence type="ECO:0000313" key="3">
    <source>
        <dbReference type="Proteomes" id="UP001600888"/>
    </source>
</evidence>
<reference evidence="2 3" key="1">
    <citation type="submission" date="2024-03" db="EMBL/GenBank/DDBJ databases">
        <title>A high-quality draft genome sequence of Diaporthe vaccinii, a causative agent of upright dieback and viscid rot disease in cranberry plants.</title>
        <authorList>
            <person name="Sarrasin M."/>
            <person name="Lang B.F."/>
            <person name="Burger G."/>
        </authorList>
    </citation>
    <scope>NUCLEOTIDE SEQUENCE [LARGE SCALE GENOMIC DNA]</scope>
    <source>
        <strain evidence="2 3">IS7</strain>
    </source>
</reference>
<feature type="region of interest" description="Disordered" evidence="1">
    <location>
        <begin position="1"/>
        <end position="76"/>
    </location>
</feature>
<feature type="compositionally biased region" description="Polar residues" evidence="1">
    <location>
        <begin position="40"/>
        <end position="76"/>
    </location>
</feature>
<comment type="caution">
    <text evidence="2">The sequence shown here is derived from an EMBL/GenBank/DDBJ whole genome shotgun (WGS) entry which is preliminary data.</text>
</comment>
<feature type="region of interest" description="Disordered" evidence="1">
    <location>
        <begin position="559"/>
        <end position="595"/>
    </location>
</feature>
<organism evidence="2 3">
    <name type="scientific">Diaporthe vaccinii</name>
    <dbReference type="NCBI Taxonomy" id="105482"/>
    <lineage>
        <taxon>Eukaryota</taxon>
        <taxon>Fungi</taxon>
        <taxon>Dikarya</taxon>
        <taxon>Ascomycota</taxon>
        <taxon>Pezizomycotina</taxon>
        <taxon>Sordariomycetes</taxon>
        <taxon>Sordariomycetidae</taxon>
        <taxon>Diaporthales</taxon>
        <taxon>Diaporthaceae</taxon>
        <taxon>Diaporthe</taxon>
        <taxon>Diaporthe eres species complex</taxon>
    </lineage>
</organism>
<proteinExistence type="predicted"/>
<dbReference type="Proteomes" id="UP001600888">
    <property type="component" value="Unassembled WGS sequence"/>
</dbReference>
<evidence type="ECO:0000313" key="2">
    <source>
        <dbReference type="EMBL" id="KAL2283708.1"/>
    </source>
</evidence>
<evidence type="ECO:0000256" key="1">
    <source>
        <dbReference type="SAM" id="MobiDB-lite"/>
    </source>
</evidence>
<keyword evidence="3" id="KW-1185">Reference proteome</keyword>
<sequence length="595" mass="65900">MDRKKIGKTASAPKPASKRVSSNGGSMGLTAPLGPGGYSINRQHNYGSTGSNPTNIIAHNMTPTGHHNSGGHQPQNTSFHTTAPYNMHPFVQNQPHANYHNAQNHPNAPHPIFHNYPMVQNVGYLVASPQAGVPNNTAPRAQHQRQMFGNPHPTPVASQVHVNQAFPSANTSVMAKRALSVQPAQPAQPVQPVQPVQPAQPAAPQKTMDEIIEEVKVLQEEDGLEFGGHIRNFHDAARFAEAERRVNLVPTPELAGDFPKNEDQQVAHVRRIFNPLVSWATVGETSAGKNAIRRIKSKKSIAFEIVAWKILEKALLAQRGELLLDPKFRIEKFGNFKARFDAIVDALKKDELLAHNALFSEEWMDRVAADPEAELARKQTNKRTNAVKYDKLAHAGRLQKANPNFDFKTADPIDAGTSSRRSSKRPKRSHAESMGDEEDSQLQTAADKVNDQPHADDVTLVNDNPQAGDFTEVNDHAQALDHEGHGQDQQHVLAGQVDDQAQTLVVETNNHDQHIVYHDGHQAQDAMDFANNGDQQILQQHQQQYQQQYQEEHTIGQMYDQAQLPPEQANYQTQPNQLAMMQQAKSSNHQVPQAS</sequence>
<gene>
    <name evidence="2" type="ORF">FJTKL_09755</name>
</gene>